<dbReference type="GO" id="GO:0016787">
    <property type="term" value="F:hydrolase activity"/>
    <property type="evidence" value="ECO:0007669"/>
    <property type="project" value="UniProtKB-KW"/>
</dbReference>
<evidence type="ECO:0000256" key="6">
    <source>
        <dbReference type="ARBA" id="ARBA00023125"/>
    </source>
</evidence>
<evidence type="ECO:0000256" key="2">
    <source>
        <dbReference type="ARBA" id="ARBA00022763"/>
    </source>
</evidence>
<feature type="non-terminal residue" evidence="10">
    <location>
        <position position="1"/>
    </location>
</feature>
<evidence type="ECO:0008006" key="12">
    <source>
        <dbReference type="Google" id="ProtNLM"/>
    </source>
</evidence>
<dbReference type="InterPro" id="IPR047112">
    <property type="entry name" value="RecG/Mfd"/>
</dbReference>
<protein>
    <recommendedName>
        <fullName evidence="12">ATP-dependent DNA helicase RecG</fullName>
    </recommendedName>
</protein>
<dbReference type="PROSITE" id="PS51192">
    <property type="entry name" value="HELICASE_ATP_BIND_1"/>
    <property type="match status" value="1"/>
</dbReference>
<dbReference type="EMBL" id="MFLL01000005">
    <property type="protein sequence ID" value="OGG70365.1"/>
    <property type="molecule type" value="Genomic_DNA"/>
</dbReference>
<dbReference type="GO" id="GO:0003678">
    <property type="term" value="F:DNA helicase activity"/>
    <property type="evidence" value="ECO:0007669"/>
    <property type="project" value="TreeGrafter"/>
</dbReference>
<dbReference type="Proteomes" id="UP000176914">
    <property type="component" value="Unassembled WGS sequence"/>
</dbReference>
<dbReference type="SMART" id="SM00487">
    <property type="entry name" value="DEXDc"/>
    <property type="match status" value="1"/>
</dbReference>
<dbReference type="InterPro" id="IPR011545">
    <property type="entry name" value="DEAD/DEAH_box_helicase_dom"/>
</dbReference>
<sequence>QPHAEAARKRFAFEEIFALQVARAIERAQNDAEASFQVQSAGIQAEKFLTALPYTATHAQKRAIADIVSDFGKPHPMARLLEGDVGAGKTLVAAASAYAVVTSRPPQRTSGTLQVAYMAPTEILAQQHFQSFMEYFKDLPVNIALMTGSGCKKFPSKSVRGAATDISRTQLLKWIKNGEIAMLVGTHALIQKSVEFQHLAYAIVDEQHRFGTRQRRELAHKGDAAPHFLSMTATPIPRTLALTMYGDLDISLLDELPPGRAKITTKIAKPEKRADAYDAVRSELKKGRQAYVICPRIEEPDPKKINALMGKSAKAEAKRLQKDVFPEFTIGLLHGAMKPAEKDAVMKEFNAGDIDILVATSVVEVGVNVPNATVILIEGAERFGLSQLHQLRGRVMRSSFPPLCFLLPETKSDISMKRLKALEGTDDGFKLAEADLENRGAGDLYGRKQWGVSDLGMEALKNIKLIQAARDEAQVLVARDSTLSNHSGLAQRVASVSGELHSE</sequence>
<evidence type="ECO:0000256" key="4">
    <source>
        <dbReference type="ARBA" id="ARBA00022806"/>
    </source>
</evidence>
<organism evidence="10 11">
    <name type="scientific">Candidatus Kaiserbacteria bacterium RIFCSPHIGHO2_02_FULL_55_25</name>
    <dbReference type="NCBI Taxonomy" id="1798498"/>
    <lineage>
        <taxon>Bacteria</taxon>
        <taxon>Candidatus Kaiseribacteriota</taxon>
    </lineage>
</organism>
<dbReference type="GO" id="GO:0005524">
    <property type="term" value="F:ATP binding"/>
    <property type="evidence" value="ECO:0007669"/>
    <property type="project" value="UniProtKB-KW"/>
</dbReference>
<proteinExistence type="predicted"/>
<evidence type="ECO:0000256" key="3">
    <source>
        <dbReference type="ARBA" id="ARBA00022801"/>
    </source>
</evidence>
<dbReference type="PANTHER" id="PTHR47964">
    <property type="entry name" value="ATP-DEPENDENT DNA HELICASE HOMOLOG RECG, CHLOROPLASTIC"/>
    <property type="match status" value="1"/>
</dbReference>
<keyword evidence="7" id="KW-0234">DNA repair</keyword>
<comment type="caution">
    <text evidence="10">The sequence shown here is derived from an EMBL/GenBank/DDBJ whole genome shotgun (WGS) entry which is preliminary data.</text>
</comment>
<gene>
    <name evidence="10" type="ORF">A3C20_03720</name>
</gene>
<evidence type="ECO:0000313" key="11">
    <source>
        <dbReference type="Proteomes" id="UP000176914"/>
    </source>
</evidence>
<keyword evidence="5" id="KW-0067">ATP-binding</keyword>
<keyword evidence="3" id="KW-0378">Hydrolase</keyword>
<evidence type="ECO:0000256" key="7">
    <source>
        <dbReference type="ARBA" id="ARBA00023204"/>
    </source>
</evidence>
<feature type="domain" description="Helicase ATP-binding" evidence="8">
    <location>
        <begin position="70"/>
        <end position="253"/>
    </location>
</feature>
<dbReference type="SUPFAM" id="SSF52540">
    <property type="entry name" value="P-loop containing nucleoside triphosphate hydrolases"/>
    <property type="match status" value="1"/>
</dbReference>
<evidence type="ECO:0000259" key="8">
    <source>
        <dbReference type="PROSITE" id="PS51192"/>
    </source>
</evidence>
<dbReference type="Pfam" id="PF00270">
    <property type="entry name" value="DEAD"/>
    <property type="match status" value="1"/>
</dbReference>
<name>A0A1F6E9I1_9BACT</name>
<evidence type="ECO:0000313" key="10">
    <source>
        <dbReference type="EMBL" id="OGG70365.1"/>
    </source>
</evidence>
<reference evidence="10 11" key="1">
    <citation type="journal article" date="2016" name="Nat. Commun.">
        <title>Thousands of microbial genomes shed light on interconnected biogeochemical processes in an aquifer system.</title>
        <authorList>
            <person name="Anantharaman K."/>
            <person name="Brown C.T."/>
            <person name="Hug L.A."/>
            <person name="Sharon I."/>
            <person name="Castelle C.J."/>
            <person name="Probst A.J."/>
            <person name="Thomas B.C."/>
            <person name="Singh A."/>
            <person name="Wilkins M.J."/>
            <person name="Karaoz U."/>
            <person name="Brodie E.L."/>
            <person name="Williams K.H."/>
            <person name="Hubbard S.S."/>
            <person name="Banfield J.F."/>
        </authorList>
    </citation>
    <scope>NUCLEOTIDE SEQUENCE [LARGE SCALE GENOMIC DNA]</scope>
</reference>
<dbReference type="GO" id="GO:0006281">
    <property type="term" value="P:DNA repair"/>
    <property type="evidence" value="ECO:0007669"/>
    <property type="project" value="UniProtKB-KW"/>
</dbReference>
<evidence type="ECO:0000259" key="9">
    <source>
        <dbReference type="PROSITE" id="PS51194"/>
    </source>
</evidence>
<dbReference type="Pfam" id="PF00271">
    <property type="entry name" value="Helicase_C"/>
    <property type="match status" value="1"/>
</dbReference>
<keyword evidence="6" id="KW-0238">DNA-binding</keyword>
<dbReference type="InterPro" id="IPR001650">
    <property type="entry name" value="Helicase_C-like"/>
</dbReference>
<dbReference type="InterPro" id="IPR045562">
    <property type="entry name" value="RecG_dom3_C"/>
</dbReference>
<dbReference type="InterPro" id="IPR014001">
    <property type="entry name" value="Helicase_ATP-bd"/>
</dbReference>
<dbReference type="Pfam" id="PF19833">
    <property type="entry name" value="RecG_dom3_C"/>
    <property type="match status" value="1"/>
</dbReference>
<dbReference type="PROSITE" id="PS51194">
    <property type="entry name" value="HELICASE_CTER"/>
    <property type="match status" value="1"/>
</dbReference>
<evidence type="ECO:0000256" key="1">
    <source>
        <dbReference type="ARBA" id="ARBA00022741"/>
    </source>
</evidence>
<keyword evidence="2" id="KW-0227">DNA damage</keyword>
<dbReference type="InterPro" id="IPR027417">
    <property type="entry name" value="P-loop_NTPase"/>
</dbReference>
<dbReference type="SMART" id="SM00490">
    <property type="entry name" value="HELICc"/>
    <property type="match status" value="1"/>
</dbReference>
<evidence type="ECO:0000256" key="5">
    <source>
        <dbReference type="ARBA" id="ARBA00022840"/>
    </source>
</evidence>
<keyword evidence="1" id="KW-0547">Nucleotide-binding</keyword>
<dbReference type="GO" id="GO:0003677">
    <property type="term" value="F:DNA binding"/>
    <property type="evidence" value="ECO:0007669"/>
    <property type="project" value="UniProtKB-KW"/>
</dbReference>
<feature type="domain" description="Helicase C-terminal" evidence="9">
    <location>
        <begin position="272"/>
        <end position="437"/>
    </location>
</feature>
<dbReference type="PANTHER" id="PTHR47964:SF1">
    <property type="entry name" value="ATP-DEPENDENT DNA HELICASE HOMOLOG RECG, CHLOROPLASTIC"/>
    <property type="match status" value="1"/>
</dbReference>
<keyword evidence="4" id="KW-0347">Helicase</keyword>
<accession>A0A1F6E9I1</accession>
<dbReference type="AlphaFoldDB" id="A0A1F6E9I1"/>
<dbReference type="Gene3D" id="3.40.50.300">
    <property type="entry name" value="P-loop containing nucleotide triphosphate hydrolases"/>
    <property type="match status" value="2"/>
</dbReference>